<dbReference type="InterPro" id="IPR014710">
    <property type="entry name" value="RmlC-like_jellyroll"/>
</dbReference>
<dbReference type="Proteomes" id="UP000199031">
    <property type="component" value="Unassembled WGS sequence"/>
</dbReference>
<dbReference type="SUPFAM" id="SSF51182">
    <property type="entry name" value="RmlC-like cupins"/>
    <property type="match status" value="1"/>
</dbReference>
<dbReference type="STRING" id="1465490.SAMN05444277_105156"/>
<dbReference type="Pfam" id="PF17954">
    <property type="entry name" value="Pirin_C_2"/>
    <property type="match status" value="1"/>
</dbReference>
<proteinExistence type="predicted"/>
<accession>A0A1I5VS21</accession>
<keyword evidence="3" id="KW-1185">Reference proteome</keyword>
<evidence type="ECO:0000313" key="3">
    <source>
        <dbReference type="Proteomes" id="UP000199031"/>
    </source>
</evidence>
<organism evidence="2 3">
    <name type="scientific">Parafilimonas terrae</name>
    <dbReference type="NCBI Taxonomy" id="1465490"/>
    <lineage>
        <taxon>Bacteria</taxon>
        <taxon>Pseudomonadati</taxon>
        <taxon>Bacteroidota</taxon>
        <taxon>Chitinophagia</taxon>
        <taxon>Chitinophagales</taxon>
        <taxon>Chitinophagaceae</taxon>
        <taxon>Parafilimonas</taxon>
    </lineage>
</organism>
<dbReference type="AlphaFoldDB" id="A0A1I5VS21"/>
<evidence type="ECO:0000313" key="2">
    <source>
        <dbReference type="EMBL" id="SFQ10299.1"/>
    </source>
</evidence>
<reference evidence="2 3" key="1">
    <citation type="submission" date="2016-10" db="EMBL/GenBank/DDBJ databases">
        <authorList>
            <person name="de Groot N.N."/>
        </authorList>
    </citation>
    <scope>NUCLEOTIDE SEQUENCE [LARGE SCALE GENOMIC DNA]</scope>
    <source>
        <strain evidence="2 3">DSM 28286</strain>
    </source>
</reference>
<dbReference type="OrthoDB" id="321327at2"/>
<dbReference type="RefSeq" id="WP_090657954.1">
    <property type="nucleotide sequence ID" value="NZ_FOXQ01000005.1"/>
</dbReference>
<protein>
    <recommendedName>
        <fullName evidence="1">Quercetin 2,3-dioxygenase C-terminal cupin domain-containing protein</fullName>
    </recommendedName>
</protein>
<evidence type="ECO:0000259" key="1">
    <source>
        <dbReference type="Pfam" id="PF17954"/>
    </source>
</evidence>
<feature type="domain" description="Quercetin 2,3-dioxygenase C-terminal cupin" evidence="1">
    <location>
        <begin position="157"/>
        <end position="230"/>
    </location>
</feature>
<dbReference type="EMBL" id="FOXQ01000005">
    <property type="protein sequence ID" value="SFQ10299.1"/>
    <property type="molecule type" value="Genomic_DNA"/>
</dbReference>
<dbReference type="InterPro" id="IPR012093">
    <property type="entry name" value="Pirin"/>
</dbReference>
<dbReference type="PANTHER" id="PTHR43212:SF3">
    <property type="entry name" value="QUERCETIN 2,3-DIOXYGENASE"/>
    <property type="match status" value="1"/>
</dbReference>
<dbReference type="InterPro" id="IPR011051">
    <property type="entry name" value="RmlC_Cupin_sf"/>
</dbReference>
<name>A0A1I5VS21_9BACT</name>
<dbReference type="InterPro" id="IPR041602">
    <property type="entry name" value="Quercetinase_C"/>
</dbReference>
<gene>
    <name evidence="2" type="ORF">SAMN05444277_105156</name>
</gene>
<dbReference type="PANTHER" id="PTHR43212">
    <property type="entry name" value="QUERCETIN 2,3-DIOXYGENASE"/>
    <property type="match status" value="1"/>
</dbReference>
<sequence>MIEQCEAKIFLAKDRSITTTGWMKSCALFKQPAIKNSLYGNFYNVQDDVLSSRRTLNFIAENDADLIILPVAGSIIYNDNYGNSAMIEGGKMQYFSVKKNTQVKIFNPYNDVFVNFLRIWLKPGSLNAIINTASFSFERENNKNKLLHLFVSYNNEQQPVNFYIGKFDGRKDVLHKVCKPGNMVFIFVIDGAFEVQYRLLETRDALALWNVDKVDMEALSNNAVVLMIDMPATA</sequence>
<dbReference type="Gene3D" id="2.60.120.10">
    <property type="entry name" value="Jelly Rolls"/>
    <property type="match status" value="2"/>
</dbReference>